<comment type="subcellular location">
    <subcellularLocation>
        <location evidence="1">Nucleus</location>
    </subcellularLocation>
</comment>
<dbReference type="Gene3D" id="2.40.50.40">
    <property type="match status" value="2"/>
</dbReference>
<dbReference type="InterPro" id="IPR040793">
    <property type="entry name" value="CDH1_2_SANT_HL1"/>
</dbReference>
<dbReference type="InterPro" id="IPR000330">
    <property type="entry name" value="SNF2_N"/>
</dbReference>
<feature type="compositionally biased region" description="Polar residues" evidence="12">
    <location>
        <begin position="1796"/>
        <end position="1806"/>
    </location>
</feature>
<evidence type="ECO:0000256" key="8">
    <source>
        <dbReference type="ARBA" id="ARBA00023125"/>
    </source>
</evidence>
<organism evidence="16 17">
    <name type="scientific">Owenia fusiformis</name>
    <name type="common">Polychaete worm</name>
    <dbReference type="NCBI Taxonomy" id="6347"/>
    <lineage>
        <taxon>Eukaryota</taxon>
        <taxon>Metazoa</taxon>
        <taxon>Spiralia</taxon>
        <taxon>Lophotrochozoa</taxon>
        <taxon>Annelida</taxon>
        <taxon>Polychaeta</taxon>
        <taxon>Sedentaria</taxon>
        <taxon>Canalipalpata</taxon>
        <taxon>Sabellida</taxon>
        <taxon>Oweniida</taxon>
        <taxon>Oweniidae</taxon>
        <taxon>Owenia</taxon>
    </lineage>
</organism>
<dbReference type="SUPFAM" id="SSF54160">
    <property type="entry name" value="Chromo domain-like"/>
    <property type="match status" value="2"/>
</dbReference>
<feature type="compositionally biased region" description="Acidic residues" evidence="12">
    <location>
        <begin position="1106"/>
        <end position="1118"/>
    </location>
</feature>
<evidence type="ECO:0000259" key="13">
    <source>
        <dbReference type="PROSITE" id="PS50013"/>
    </source>
</evidence>
<dbReference type="Pfam" id="PF00385">
    <property type="entry name" value="Chromo"/>
    <property type="match status" value="2"/>
</dbReference>
<dbReference type="FunFam" id="3.40.50.10810:FF:000007">
    <property type="entry name" value="Chromodomain-helicase-DNA-binding protein 2 isoform 1"/>
    <property type="match status" value="1"/>
</dbReference>
<accession>A0A8S4PVD1</accession>
<feature type="compositionally biased region" description="Basic and acidic residues" evidence="12">
    <location>
        <begin position="1769"/>
        <end position="1794"/>
    </location>
</feature>
<dbReference type="Proteomes" id="UP000749559">
    <property type="component" value="Unassembled WGS sequence"/>
</dbReference>
<dbReference type="GO" id="GO:0034728">
    <property type="term" value="P:nucleosome organization"/>
    <property type="evidence" value="ECO:0007669"/>
    <property type="project" value="TreeGrafter"/>
</dbReference>
<keyword evidence="6" id="KW-0067">ATP-binding</keyword>
<keyword evidence="4" id="KW-0547">Nucleotide-binding</keyword>
<dbReference type="Pfam" id="PF23588">
    <property type="entry name" value="HTH_CHD1_Hrp3"/>
    <property type="match status" value="1"/>
</dbReference>
<keyword evidence="17" id="KW-1185">Reference proteome</keyword>
<evidence type="ECO:0000313" key="16">
    <source>
        <dbReference type="EMBL" id="CAH1797458.1"/>
    </source>
</evidence>
<evidence type="ECO:0000256" key="2">
    <source>
        <dbReference type="ARBA" id="ARBA00007025"/>
    </source>
</evidence>
<comment type="similarity">
    <text evidence="2">Belongs to the SNF2/RAD54 helicase family.</text>
</comment>
<dbReference type="Pfam" id="PF00176">
    <property type="entry name" value="SNF2-rel_dom"/>
    <property type="match status" value="1"/>
</dbReference>
<dbReference type="CDD" id="cd18666">
    <property type="entry name" value="CD1_tandem_CHD1-2_like"/>
    <property type="match status" value="1"/>
</dbReference>
<dbReference type="PANTHER" id="PTHR45623:SF14">
    <property type="entry name" value="CHROMODOMAIN-HELICASE-DNA-BINDING PROTEIN 1"/>
    <property type="match status" value="1"/>
</dbReference>
<feature type="domain" description="Helicase ATP-binding" evidence="14">
    <location>
        <begin position="499"/>
        <end position="669"/>
    </location>
</feature>
<evidence type="ECO:0000256" key="7">
    <source>
        <dbReference type="ARBA" id="ARBA00023015"/>
    </source>
</evidence>
<evidence type="ECO:0000256" key="10">
    <source>
        <dbReference type="ARBA" id="ARBA00023242"/>
    </source>
</evidence>
<dbReference type="GO" id="GO:0140658">
    <property type="term" value="F:ATP-dependent chromatin remodeler activity"/>
    <property type="evidence" value="ECO:0007669"/>
    <property type="project" value="TreeGrafter"/>
</dbReference>
<dbReference type="GO" id="GO:0000785">
    <property type="term" value="C:chromatin"/>
    <property type="evidence" value="ECO:0007669"/>
    <property type="project" value="TreeGrafter"/>
</dbReference>
<reference evidence="16" key="1">
    <citation type="submission" date="2022-03" db="EMBL/GenBank/DDBJ databases">
        <authorList>
            <person name="Martin C."/>
        </authorList>
    </citation>
    <scope>NUCLEOTIDE SEQUENCE</scope>
</reference>
<feature type="compositionally biased region" description="Basic and acidic residues" evidence="12">
    <location>
        <begin position="1668"/>
        <end position="1697"/>
    </location>
</feature>
<feature type="compositionally biased region" description="Basic and acidic residues" evidence="12">
    <location>
        <begin position="1373"/>
        <end position="1386"/>
    </location>
</feature>
<dbReference type="InterPro" id="IPR038718">
    <property type="entry name" value="SNF2-like_sf"/>
</dbReference>
<dbReference type="InterPro" id="IPR056302">
    <property type="entry name" value="CHD1-2/Hrp3_HTH"/>
</dbReference>
<evidence type="ECO:0000259" key="14">
    <source>
        <dbReference type="PROSITE" id="PS51192"/>
    </source>
</evidence>
<dbReference type="Pfam" id="PF00271">
    <property type="entry name" value="Helicase_C"/>
    <property type="match status" value="1"/>
</dbReference>
<dbReference type="InterPro" id="IPR014001">
    <property type="entry name" value="Helicase_ATP-bd"/>
</dbReference>
<dbReference type="FunFam" id="2.40.50.40:FF:000014">
    <property type="entry name" value="Chromodomain-helicase-DNA-binding protein 2 isoform 1"/>
    <property type="match status" value="1"/>
</dbReference>
<dbReference type="PANTHER" id="PTHR45623">
    <property type="entry name" value="CHROMODOMAIN-HELICASE-DNA-BINDING PROTEIN 3-RELATED-RELATED"/>
    <property type="match status" value="1"/>
</dbReference>
<feature type="compositionally biased region" description="Basic and acidic residues" evidence="12">
    <location>
        <begin position="1353"/>
        <end position="1363"/>
    </location>
</feature>
<evidence type="ECO:0000256" key="11">
    <source>
        <dbReference type="ARBA" id="ARBA00049360"/>
    </source>
</evidence>
<feature type="region of interest" description="Disordered" evidence="12">
    <location>
        <begin position="1527"/>
        <end position="1806"/>
    </location>
</feature>
<dbReference type="InterPro" id="IPR001650">
    <property type="entry name" value="Helicase_C-like"/>
</dbReference>
<evidence type="ECO:0000256" key="12">
    <source>
        <dbReference type="SAM" id="MobiDB-lite"/>
    </source>
</evidence>
<dbReference type="InterPro" id="IPR016197">
    <property type="entry name" value="Chromo-like_dom_sf"/>
</dbReference>
<feature type="compositionally biased region" description="Basic and acidic residues" evidence="12">
    <location>
        <begin position="75"/>
        <end position="94"/>
    </location>
</feature>
<dbReference type="PROSITE" id="PS50013">
    <property type="entry name" value="CHROMO_2"/>
    <property type="match status" value="2"/>
</dbReference>
<evidence type="ECO:0000256" key="4">
    <source>
        <dbReference type="ARBA" id="ARBA00022741"/>
    </source>
</evidence>
<keyword evidence="10" id="KW-0539">Nucleus</keyword>
<feature type="region of interest" description="Disordered" evidence="12">
    <location>
        <begin position="1028"/>
        <end position="1136"/>
    </location>
</feature>
<dbReference type="PROSITE" id="PS51192">
    <property type="entry name" value="HELICASE_ATP_BIND_1"/>
    <property type="match status" value="1"/>
</dbReference>
<keyword evidence="5" id="KW-0378">Hydrolase</keyword>
<feature type="compositionally biased region" description="Basic and acidic residues" evidence="12">
    <location>
        <begin position="109"/>
        <end position="127"/>
    </location>
</feature>
<dbReference type="SMART" id="SM00490">
    <property type="entry name" value="HELICc"/>
    <property type="match status" value="1"/>
</dbReference>
<feature type="compositionally biased region" description="Basic residues" evidence="12">
    <location>
        <begin position="1539"/>
        <end position="1548"/>
    </location>
</feature>
<evidence type="ECO:0000256" key="9">
    <source>
        <dbReference type="ARBA" id="ARBA00023163"/>
    </source>
</evidence>
<dbReference type="Gene3D" id="3.40.50.300">
    <property type="entry name" value="P-loop containing nucleotide triphosphate hydrolases"/>
    <property type="match status" value="1"/>
</dbReference>
<keyword evidence="3" id="KW-0677">Repeat</keyword>
<dbReference type="EMBL" id="CAIIXF020000010">
    <property type="protein sequence ID" value="CAH1797458.1"/>
    <property type="molecule type" value="Genomic_DNA"/>
</dbReference>
<name>A0A8S4PVD1_OWEFU</name>
<gene>
    <name evidence="16" type="ORF">OFUS_LOCUS21738</name>
</gene>
<evidence type="ECO:0000256" key="1">
    <source>
        <dbReference type="ARBA" id="ARBA00004123"/>
    </source>
</evidence>
<feature type="compositionally biased region" description="Basic and acidic residues" evidence="12">
    <location>
        <begin position="1394"/>
        <end position="1413"/>
    </location>
</feature>
<feature type="compositionally biased region" description="Low complexity" evidence="12">
    <location>
        <begin position="17"/>
        <end position="55"/>
    </location>
</feature>
<keyword evidence="8" id="KW-0238">DNA-binding</keyword>
<feature type="compositionally biased region" description="Basic and acidic residues" evidence="12">
    <location>
        <begin position="1529"/>
        <end position="1538"/>
    </location>
</feature>
<feature type="domain" description="Helicase C-terminal" evidence="15">
    <location>
        <begin position="793"/>
        <end position="944"/>
    </location>
</feature>
<dbReference type="SMART" id="SM00487">
    <property type="entry name" value="DEXDc"/>
    <property type="match status" value="1"/>
</dbReference>
<evidence type="ECO:0008006" key="18">
    <source>
        <dbReference type="Google" id="ProtNLM"/>
    </source>
</evidence>
<feature type="compositionally biased region" description="Basic and acidic residues" evidence="12">
    <location>
        <begin position="1057"/>
        <end position="1079"/>
    </location>
</feature>
<comment type="catalytic activity">
    <reaction evidence="11">
        <text>ATP + H2O = ADP + phosphate + H(+)</text>
        <dbReference type="Rhea" id="RHEA:13065"/>
        <dbReference type="ChEBI" id="CHEBI:15377"/>
        <dbReference type="ChEBI" id="CHEBI:15378"/>
        <dbReference type="ChEBI" id="CHEBI:30616"/>
        <dbReference type="ChEBI" id="CHEBI:43474"/>
        <dbReference type="ChEBI" id="CHEBI:456216"/>
    </reaction>
</comment>
<dbReference type="InterPro" id="IPR023780">
    <property type="entry name" value="Chromo_domain"/>
</dbReference>
<feature type="domain" description="Chromo" evidence="13">
    <location>
        <begin position="275"/>
        <end position="368"/>
    </location>
</feature>
<evidence type="ECO:0000256" key="5">
    <source>
        <dbReference type="ARBA" id="ARBA00022801"/>
    </source>
</evidence>
<dbReference type="GO" id="GO:0003677">
    <property type="term" value="F:DNA binding"/>
    <property type="evidence" value="ECO:0007669"/>
    <property type="project" value="UniProtKB-KW"/>
</dbReference>
<keyword evidence="7" id="KW-0805">Transcription regulation</keyword>
<protein>
    <recommendedName>
        <fullName evidence="18">DNA helicase</fullName>
    </recommendedName>
</protein>
<feature type="compositionally biased region" description="Polar residues" evidence="12">
    <location>
        <begin position="1595"/>
        <end position="1604"/>
    </location>
</feature>
<dbReference type="InterPro" id="IPR000953">
    <property type="entry name" value="Chromo/chromo_shadow_dom"/>
</dbReference>
<dbReference type="GO" id="GO:0005524">
    <property type="term" value="F:ATP binding"/>
    <property type="evidence" value="ECO:0007669"/>
    <property type="project" value="UniProtKB-KW"/>
</dbReference>
<evidence type="ECO:0000259" key="15">
    <source>
        <dbReference type="PROSITE" id="PS51194"/>
    </source>
</evidence>
<dbReference type="CDD" id="cd18793">
    <property type="entry name" value="SF2_C_SNF"/>
    <property type="match status" value="1"/>
</dbReference>
<dbReference type="Gene3D" id="1.10.10.60">
    <property type="entry name" value="Homeodomain-like"/>
    <property type="match status" value="1"/>
</dbReference>
<dbReference type="OrthoDB" id="5857104at2759"/>
<feature type="region of interest" description="Disordered" evidence="12">
    <location>
        <begin position="1340"/>
        <end position="1416"/>
    </location>
</feature>
<dbReference type="SMART" id="SM00298">
    <property type="entry name" value="CHROMO"/>
    <property type="match status" value="2"/>
</dbReference>
<dbReference type="InterPro" id="IPR025260">
    <property type="entry name" value="CHD1-like_C"/>
</dbReference>
<feature type="domain" description="Chromo" evidence="13">
    <location>
        <begin position="393"/>
        <end position="457"/>
    </location>
</feature>
<feature type="compositionally biased region" description="Basic and acidic residues" evidence="12">
    <location>
        <begin position="1644"/>
        <end position="1661"/>
    </location>
</feature>
<dbReference type="GO" id="GO:0042393">
    <property type="term" value="F:histone binding"/>
    <property type="evidence" value="ECO:0007669"/>
    <property type="project" value="TreeGrafter"/>
</dbReference>
<dbReference type="InterPro" id="IPR027417">
    <property type="entry name" value="P-loop_NTPase"/>
</dbReference>
<dbReference type="FunFam" id="3.40.50.300:FF:000130">
    <property type="entry name" value="Chromodomain-helicase-DNA-binding protein 2 isoform 1"/>
    <property type="match status" value="1"/>
</dbReference>
<evidence type="ECO:0000256" key="3">
    <source>
        <dbReference type="ARBA" id="ARBA00022737"/>
    </source>
</evidence>
<feature type="compositionally biased region" description="Basic residues" evidence="12">
    <location>
        <begin position="171"/>
        <end position="200"/>
    </location>
</feature>
<sequence>MDEDDNSNQDRRDDVNSNDSSSSSSNSGSSSSGSGSSSGSDSDSKSGSSSSDHSSPGQQNGNSHGKHISVVSSSESHDDKQPKRQRIKDIKSMWEEMPDLYGVRRSGRSRAEPERFKVQSSDSDDHTKRRRGRKRKESDEWAGGSDDSDSSDSSDSSGSDGFRPARGTTRGARKQTNKRQTKKSAGRTGKKRVGRPRKKHSSSEEYSDSDDDRRQSYRSLGKKPVSKSKGSSRVSNRKTAKQNVSYKEDSNDETDSDDIMEATETKTKEVNNDAETIERVLDVRKGRKGCTGHKTTWYNVQDQGDPAEQMAGKDDEVTELQYLVKWKGWSHIHNTWESIETLKAQKVNGMKKLDNFIKTNNEIAMWKRQATPEDVEYFDCQQEMAQQLLDQHRNVERIIVHQGAHKTVAGQNDYLVKWSGLPYSDSTWEDGDLIEKKFPELVKSFTLRNKSQKIPTKVCKALKYRPKFIQMKHQPNYLGGDNNSLELRDYQMDGLNWLAHSWCKGNSVILADEMGLGKTIQTIGFLSYLMNQHQVYGPFLLVVPLSTVVAWQREFATWAPDMNVVVYLGDIGSRNMIREYEWVHPGNKRLKFNVIVTTYEILLKDKSFLGNINWCVLGVDEAHRLKNDDSMLYKSLFNFHTNHRLLITGTPLQNSLKELWSLLHFIMPEKFDKWIEFEDRHSNADRNGYANLHKQLESFLLRRVKKDVEKSLPAKVEQILRVELSSIQKQYYRWILTKNYKSLSRGVKGSISGFINIVMELKKCCNHAFLVRQPDDNDERIHGVVKGSGKLLLLDKLLARLKATGHRVLIFSQMVRMLDILADYLKSRRWNFQRLDGSIRGELRKQALDHFNAEDSNDFCFLLSTRAGGLGINLATADTVIIFDSDWNPQNDLQAQARAHRIGQKNQVSVYRLVHKDTVEEDIIERAKRKMVLDHLVIQRMDTTGRTVLNRGSVPSSSTPFNKDELAQILKFGAENLFKDASENDEEPQVDIDEILQRAETREVEDESKGANNDLLSQFKVVSFDAIDENSVDDAPTPTPETNDNTMDRDWDDIIPEEERRKIDEEERQKQLLDLELGPRNRKPLLDLNYDSDEGKNSRKKKTHDEDDYSESSDDSDDDKPKKRGRPGRGGAKDKIKGFTNIEIRRFIKSYKKFGDPKKRLDAIAGDAELQEKSEADLSRLAEELHNRCEQCMAEYKQKLEEDSNLESAKKNHRGPSCKLGSVNVNAKSILHNEEEMLPLARMLPEDKQERATYRLNHTTKSSNWDCEWDEADDSNLLIGIYEYGMGSWEAIKMDPLLNLHDKILPDGDLKPQTKHLQTRTDYLLRILLKQYNAKTGKDLVSKAPRKKREKKEKKQVFKSKEIIEDEPDLSDGEIHDENSMDPHEFKKAKKAKEKKEKKERKEEKKKGGKDGPMHFTAITEPTAIGLDGDLSTDLDPAVFKKCKEQMRPVKKALKQLDNPEAGLSERDQLDHTRKCLLKIGDRINECLTKAKDPEKIKEWRSFLWVFVSKFTEHDARKLHKLYKHAVKKRDSEREKHSHEHKHEHKQKTSNDSKGSPVKKKHDHKHSGEKAHKSKPSTSDSRNRGDSAPNGPRHFNNNAYNSYNRPPGVKESATDRWNLSSPLARPEEQRNRPYDAYNRPPNTDVHRKYPQDGNRFNHDQKGSFSSYNRDRGGYGYHKPDLAGDHSSRGDHKDFSRDRSHRPDHRGDYNNRDHRSNPNVSRDPRDSRDRDVWNRDHYGTHRTDFPAASHPARQPEDDRYSTQYHSERKRRTDSPSREKRPYKEPRLQEIPRDPRLQAQSHAPSVDH</sequence>
<comment type="caution">
    <text evidence="16">The sequence shown here is derived from an EMBL/GenBank/DDBJ whole genome shotgun (WGS) entry which is preliminary data.</text>
</comment>
<dbReference type="InterPro" id="IPR023779">
    <property type="entry name" value="Chromodomain_CS"/>
</dbReference>
<feature type="compositionally biased region" description="Basic and acidic residues" evidence="12">
    <location>
        <begin position="1704"/>
        <end position="1743"/>
    </location>
</feature>
<dbReference type="SMART" id="SM01176">
    <property type="entry name" value="DUF4208"/>
    <property type="match status" value="1"/>
</dbReference>
<dbReference type="InterPro" id="IPR049730">
    <property type="entry name" value="SNF2/RAD54-like_C"/>
</dbReference>
<dbReference type="SUPFAM" id="SSF52540">
    <property type="entry name" value="P-loop containing nucleoside triphosphate hydrolases"/>
    <property type="match status" value="2"/>
</dbReference>
<dbReference type="GO" id="GO:0016887">
    <property type="term" value="F:ATP hydrolysis activity"/>
    <property type="evidence" value="ECO:0007669"/>
    <property type="project" value="TreeGrafter"/>
</dbReference>
<keyword evidence="9" id="KW-0804">Transcription</keyword>
<dbReference type="Gene3D" id="3.40.50.10810">
    <property type="entry name" value="Tandem AAA-ATPase domain"/>
    <property type="match status" value="1"/>
</dbReference>
<dbReference type="PROSITE" id="PS00598">
    <property type="entry name" value="CHROMO_1"/>
    <property type="match status" value="2"/>
</dbReference>
<proteinExistence type="inferred from homology"/>
<dbReference type="GO" id="GO:0005634">
    <property type="term" value="C:nucleus"/>
    <property type="evidence" value="ECO:0007669"/>
    <property type="project" value="UniProtKB-SubCell"/>
</dbReference>
<dbReference type="Pfam" id="PF18375">
    <property type="entry name" value="CDH1_2_SANT_HL1"/>
    <property type="match status" value="1"/>
</dbReference>
<evidence type="ECO:0000256" key="6">
    <source>
        <dbReference type="ARBA" id="ARBA00022840"/>
    </source>
</evidence>
<dbReference type="GO" id="GO:0003682">
    <property type="term" value="F:chromatin binding"/>
    <property type="evidence" value="ECO:0007669"/>
    <property type="project" value="TreeGrafter"/>
</dbReference>
<evidence type="ECO:0000313" key="17">
    <source>
        <dbReference type="Proteomes" id="UP000749559"/>
    </source>
</evidence>
<dbReference type="Pfam" id="PF13907">
    <property type="entry name" value="CHD1-like_C"/>
    <property type="match status" value="1"/>
</dbReference>
<feature type="region of interest" description="Disordered" evidence="12">
    <location>
        <begin position="1"/>
        <end position="258"/>
    </location>
</feature>
<dbReference type="PROSITE" id="PS51194">
    <property type="entry name" value="HELICASE_CTER"/>
    <property type="match status" value="1"/>
</dbReference>